<dbReference type="AlphaFoldDB" id="A0A840RFS6"/>
<keyword evidence="3" id="KW-1185">Reference proteome</keyword>
<evidence type="ECO:0000256" key="1">
    <source>
        <dbReference type="SAM" id="SignalP"/>
    </source>
</evidence>
<evidence type="ECO:0000313" key="3">
    <source>
        <dbReference type="Proteomes" id="UP000543030"/>
    </source>
</evidence>
<proteinExistence type="predicted"/>
<protein>
    <recommendedName>
        <fullName evidence="4">DUF3261 domain-containing protein</fullName>
    </recommendedName>
</protein>
<comment type="caution">
    <text evidence="2">The sequence shown here is derived from an EMBL/GenBank/DDBJ whole genome shotgun (WGS) entry which is preliminary data.</text>
</comment>
<evidence type="ECO:0008006" key="4">
    <source>
        <dbReference type="Google" id="ProtNLM"/>
    </source>
</evidence>
<accession>A0A840RFS6</accession>
<sequence>MRKLFILAALLCLSACASLLTRDLPLLQIAPASLGGARTVQQQLQVSYPGGSVVMESVLQLDAQQLEVINSAVGLRMATLDYDGQNLHAEVLPGMKLPPQRIINDLLMVFAPQPVLQQALPDGWVVHDDGNTRSIVRGKDVIVDISWSDPDHWQRRAVLKHHQLGYTLTIDSSTVE</sequence>
<dbReference type="InterPro" id="IPR021675">
    <property type="entry name" value="DUF3261"/>
</dbReference>
<evidence type="ECO:0000313" key="2">
    <source>
        <dbReference type="EMBL" id="MBB5191260.1"/>
    </source>
</evidence>
<keyword evidence="1" id="KW-0732">Signal</keyword>
<dbReference type="Proteomes" id="UP000543030">
    <property type="component" value="Unassembled WGS sequence"/>
</dbReference>
<feature type="chain" id="PRO_5032277505" description="DUF3261 domain-containing protein" evidence="1">
    <location>
        <begin position="18"/>
        <end position="176"/>
    </location>
</feature>
<name>A0A840RFS6_9NEIS</name>
<organism evidence="2 3">
    <name type="scientific">Silvimonas terrae</name>
    <dbReference type="NCBI Taxonomy" id="300266"/>
    <lineage>
        <taxon>Bacteria</taxon>
        <taxon>Pseudomonadati</taxon>
        <taxon>Pseudomonadota</taxon>
        <taxon>Betaproteobacteria</taxon>
        <taxon>Neisseriales</taxon>
        <taxon>Chitinibacteraceae</taxon>
        <taxon>Silvimonas</taxon>
    </lineage>
</organism>
<dbReference type="EMBL" id="JACHHN010000003">
    <property type="protein sequence ID" value="MBB5191260.1"/>
    <property type="molecule type" value="Genomic_DNA"/>
</dbReference>
<gene>
    <name evidence="2" type="ORF">HNQ50_001983</name>
</gene>
<feature type="signal peptide" evidence="1">
    <location>
        <begin position="1"/>
        <end position="17"/>
    </location>
</feature>
<reference evidence="2 3" key="1">
    <citation type="submission" date="2020-08" db="EMBL/GenBank/DDBJ databases">
        <title>Genomic Encyclopedia of Type Strains, Phase IV (KMG-IV): sequencing the most valuable type-strain genomes for metagenomic binning, comparative biology and taxonomic classification.</title>
        <authorList>
            <person name="Goeker M."/>
        </authorList>
    </citation>
    <scope>NUCLEOTIDE SEQUENCE [LARGE SCALE GENOMIC DNA]</scope>
    <source>
        <strain evidence="2 3">DSM 18233</strain>
    </source>
</reference>
<dbReference type="RefSeq" id="WP_184099977.1">
    <property type="nucleotide sequence ID" value="NZ_JACHHN010000003.1"/>
</dbReference>
<dbReference type="Pfam" id="PF11659">
    <property type="entry name" value="DUF3261"/>
    <property type="match status" value="1"/>
</dbReference>